<feature type="region of interest" description="Disordered" evidence="1">
    <location>
        <begin position="421"/>
        <end position="467"/>
    </location>
</feature>
<organism evidence="4 5">
    <name type="scientific">Mycolicibacterium murale</name>
    <dbReference type="NCBI Taxonomy" id="182220"/>
    <lineage>
        <taxon>Bacteria</taxon>
        <taxon>Bacillati</taxon>
        <taxon>Actinomycetota</taxon>
        <taxon>Actinomycetes</taxon>
        <taxon>Mycobacteriales</taxon>
        <taxon>Mycobacteriaceae</taxon>
        <taxon>Mycolicibacterium</taxon>
    </lineage>
</organism>
<evidence type="ECO:0000256" key="1">
    <source>
        <dbReference type="SAM" id="MobiDB-lite"/>
    </source>
</evidence>
<feature type="transmembrane region" description="Helical" evidence="2">
    <location>
        <begin position="6"/>
        <end position="29"/>
    </location>
</feature>
<comment type="caution">
    <text evidence="4">The sequence shown here is derived from an EMBL/GenBank/DDBJ whole genome shotgun (WGS) entry which is preliminary data.</text>
</comment>
<dbReference type="EMBL" id="BLKT01000003">
    <property type="protein sequence ID" value="GFG59354.1"/>
    <property type="molecule type" value="Genomic_DNA"/>
</dbReference>
<name>A0A7I9WNQ3_9MYCO</name>
<proteinExistence type="predicted"/>
<dbReference type="GO" id="GO:0005576">
    <property type="term" value="C:extracellular region"/>
    <property type="evidence" value="ECO:0007669"/>
    <property type="project" value="TreeGrafter"/>
</dbReference>
<dbReference type="NCBIfam" id="TIGR00996">
    <property type="entry name" value="Mtu_fam_mce"/>
    <property type="match status" value="1"/>
</dbReference>
<accession>A0A7I9WNQ3</accession>
<keyword evidence="2" id="KW-1133">Transmembrane helix</keyword>
<dbReference type="PANTHER" id="PTHR33371">
    <property type="entry name" value="INTERMEMBRANE PHOSPHOLIPID TRANSPORT SYSTEM BINDING PROTEIN MLAD-RELATED"/>
    <property type="match status" value="1"/>
</dbReference>
<evidence type="ECO:0000259" key="3">
    <source>
        <dbReference type="Pfam" id="PF02470"/>
    </source>
</evidence>
<dbReference type="AlphaFoldDB" id="A0A7I9WNQ3"/>
<sequence>MLTRFIRIQLVLFTISALVAMGIMVIGYLQAPTLFGLGRITVTVQLEGTGGLYRFANVTYRGVEMGKVTDVRPTRDGAEATLSLQTAPRVPADLRAVVRSVSAVGEQYVDLQPETDSGPYLEDGSVIAMAQTSIPQAVGPMLDRASALLDSVPKDRIPQLLDESFAALDGAAYDLGSLFDSSSTVITDANNVADQMKSLIDDSRPLLDGQAQSTDQIRTWAAGMAGITGQLVDNDPQIRTLLERAPGAADEASRLFNAVKPTMPVLLANLTSVGQVAVAYHASLEQLLVLLPPFVAATQTVGVARNNPTGMAMGDFTLAMNDPPACTVGFLPPSSWRSPDDLSDIDTPDGLYCKLPQDSPIAVRGARNYPCMEVPGKRAATVEQCSSDKPFEPLAMRQHSLGPYPIDPGLIAQGIPPDDRVDFSDQIYGPVGGTPMPPPAPAPEPPPPAPVPAAPAAFAPAGAGGPSVAIATYDPATGQYATPQGQVFRQADLAPVAQDRSWQDLLPTG</sequence>
<feature type="domain" description="Mce/MlaD" evidence="3">
    <location>
        <begin position="40"/>
        <end position="113"/>
    </location>
</feature>
<reference evidence="4 5" key="1">
    <citation type="journal article" date="2019" name="Emerg. Microbes Infect.">
        <title>Comprehensive subspecies identification of 175 nontuberculous mycobacteria species based on 7547 genomic profiles.</title>
        <authorList>
            <person name="Matsumoto Y."/>
            <person name="Kinjo T."/>
            <person name="Motooka D."/>
            <person name="Nabeya D."/>
            <person name="Jung N."/>
            <person name="Uechi K."/>
            <person name="Horii T."/>
            <person name="Iida T."/>
            <person name="Fujita J."/>
            <person name="Nakamura S."/>
        </authorList>
    </citation>
    <scope>NUCLEOTIDE SEQUENCE [LARGE SCALE GENOMIC DNA]</scope>
    <source>
        <strain evidence="4 5">JCM 13392</strain>
    </source>
</reference>
<keyword evidence="2" id="KW-0472">Membrane</keyword>
<dbReference type="Proteomes" id="UP000465241">
    <property type="component" value="Unassembled WGS sequence"/>
</dbReference>
<dbReference type="RefSeq" id="WP_193489898.1">
    <property type="nucleotide sequence ID" value="NZ_BAAAMC010000004.1"/>
</dbReference>
<dbReference type="InterPro" id="IPR005693">
    <property type="entry name" value="Mce"/>
</dbReference>
<dbReference type="PANTHER" id="PTHR33371:SF16">
    <property type="entry name" value="MCE-FAMILY PROTEIN MCE3F"/>
    <property type="match status" value="1"/>
</dbReference>
<feature type="compositionally biased region" description="Pro residues" evidence="1">
    <location>
        <begin position="435"/>
        <end position="453"/>
    </location>
</feature>
<feature type="compositionally biased region" description="Low complexity" evidence="1">
    <location>
        <begin position="454"/>
        <end position="467"/>
    </location>
</feature>
<dbReference type="Pfam" id="PF02470">
    <property type="entry name" value="MlaD"/>
    <property type="match status" value="1"/>
</dbReference>
<protein>
    <submittedName>
        <fullName evidence="4">Virulence factor Mce</fullName>
    </submittedName>
</protein>
<keyword evidence="5" id="KW-1185">Reference proteome</keyword>
<evidence type="ECO:0000313" key="5">
    <source>
        <dbReference type="Proteomes" id="UP000465241"/>
    </source>
</evidence>
<evidence type="ECO:0000313" key="4">
    <source>
        <dbReference type="EMBL" id="GFG59354.1"/>
    </source>
</evidence>
<dbReference type="InterPro" id="IPR003399">
    <property type="entry name" value="Mce/MlaD"/>
</dbReference>
<dbReference type="InterPro" id="IPR052336">
    <property type="entry name" value="MlaD_Phospholipid_Transporter"/>
</dbReference>
<keyword evidence="2" id="KW-0812">Transmembrane</keyword>
<evidence type="ECO:0000256" key="2">
    <source>
        <dbReference type="SAM" id="Phobius"/>
    </source>
</evidence>
<gene>
    <name evidence="4" type="ORF">MMUR_34900</name>
</gene>